<dbReference type="AlphaFoldDB" id="A0AAV1HGM6"/>
<reference evidence="1" key="1">
    <citation type="submission" date="2023-08" db="EMBL/GenBank/DDBJ databases">
        <authorList>
            <person name="Alioto T."/>
            <person name="Alioto T."/>
            <person name="Gomez Garrido J."/>
        </authorList>
    </citation>
    <scope>NUCLEOTIDE SEQUENCE</scope>
</reference>
<dbReference type="EMBL" id="OY660885">
    <property type="protein sequence ID" value="CAJ1084988.1"/>
    <property type="molecule type" value="Genomic_DNA"/>
</dbReference>
<name>A0AAV1HGM6_XYRNO</name>
<keyword evidence="2" id="KW-1185">Reference proteome</keyword>
<proteinExistence type="predicted"/>
<protein>
    <submittedName>
        <fullName evidence="1">Uncharacterized protein</fullName>
    </submittedName>
</protein>
<evidence type="ECO:0000313" key="1">
    <source>
        <dbReference type="EMBL" id="CAJ1084988.1"/>
    </source>
</evidence>
<accession>A0AAV1HGM6</accession>
<organism evidence="1 2">
    <name type="scientific">Xyrichtys novacula</name>
    <name type="common">Pearly razorfish</name>
    <name type="synonym">Hemipteronotus novacula</name>
    <dbReference type="NCBI Taxonomy" id="13765"/>
    <lineage>
        <taxon>Eukaryota</taxon>
        <taxon>Metazoa</taxon>
        <taxon>Chordata</taxon>
        <taxon>Craniata</taxon>
        <taxon>Vertebrata</taxon>
        <taxon>Euteleostomi</taxon>
        <taxon>Actinopterygii</taxon>
        <taxon>Neopterygii</taxon>
        <taxon>Teleostei</taxon>
        <taxon>Neoteleostei</taxon>
        <taxon>Acanthomorphata</taxon>
        <taxon>Eupercaria</taxon>
        <taxon>Labriformes</taxon>
        <taxon>Labridae</taxon>
        <taxon>Xyrichtys</taxon>
    </lineage>
</organism>
<sequence length="108" mass="12567">MRGENKRRHSDGVKMKFSFCISMHHSIIILQRGSEDPFIPTLLFFSFFSTPFFLRLHHGSARHSECTQSSLLPKTHLLSNTHSPRLQVHRYSARLQQTARLKHDKEGP</sequence>
<dbReference type="Proteomes" id="UP001178508">
    <property type="component" value="Chromosome 22"/>
</dbReference>
<gene>
    <name evidence="1" type="ORF">XNOV1_A021065</name>
</gene>
<evidence type="ECO:0000313" key="2">
    <source>
        <dbReference type="Proteomes" id="UP001178508"/>
    </source>
</evidence>